<feature type="domain" description="HTH luxR-type" evidence="2">
    <location>
        <begin position="220"/>
        <end position="277"/>
    </location>
</feature>
<evidence type="ECO:0000259" key="2">
    <source>
        <dbReference type="SMART" id="SM00421"/>
    </source>
</evidence>
<dbReference type="InterPro" id="IPR000792">
    <property type="entry name" value="Tscrpt_reg_LuxR_C"/>
</dbReference>
<proteinExistence type="predicted"/>
<evidence type="ECO:0000313" key="4">
    <source>
        <dbReference type="Proteomes" id="UP000199412"/>
    </source>
</evidence>
<dbReference type="EMBL" id="FNAP01000012">
    <property type="protein sequence ID" value="SDE79384.1"/>
    <property type="molecule type" value="Genomic_DNA"/>
</dbReference>
<reference evidence="3 4" key="1">
    <citation type="submission" date="2016-10" db="EMBL/GenBank/DDBJ databases">
        <authorList>
            <person name="de Groot N.N."/>
        </authorList>
    </citation>
    <scope>NUCLEOTIDE SEQUENCE [LARGE SCALE GENOMIC DNA]</scope>
    <source>
        <strain evidence="3 4">ATCC 700224</strain>
    </source>
</reference>
<feature type="region of interest" description="Disordered" evidence="1">
    <location>
        <begin position="286"/>
        <end position="326"/>
    </location>
</feature>
<evidence type="ECO:0000313" key="3">
    <source>
        <dbReference type="EMBL" id="SDE79384.1"/>
    </source>
</evidence>
<dbReference type="Gene3D" id="1.10.10.10">
    <property type="entry name" value="Winged helix-like DNA-binding domain superfamily/Winged helix DNA-binding domain"/>
    <property type="match status" value="1"/>
</dbReference>
<dbReference type="SUPFAM" id="SSF46894">
    <property type="entry name" value="C-terminal effector domain of the bipartite response regulators"/>
    <property type="match status" value="1"/>
</dbReference>
<dbReference type="InterPro" id="IPR016032">
    <property type="entry name" value="Sig_transdc_resp-reg_C-effctor"/>
</dbReference>
<dbReference type="Proteomes" id="UP000199412">
    <property type="component" value="Unassembled WGS sequence"/>
</dbReference>
<dbReference type="GO" id="GO:0006355">
    <property type="term" value="P:regulation of DNA-templated transcription"/>
    <property type="evidence" value="ECO:0007669"/>
    <property type="project" value="InterPro"/>
</dbReference>
<evidence type="ECO:0000256" key="1">
    <source>
        <dbReference type="SAM" id="MobiDB-lite"/>
    </source>
</evidence>
<dbReference type="SMART" id="SM00421">
    <property type="entry name" value="HTH_LUXR"/>
    <property type="match status" value="1"/>
</dbReference>
<name>A0A1G7FU17_9PROT</name>
<dbReference type="GO" id="GO:0003677">
    <property type="term" value="F:DNA binding"/>
    <property type="evidence" value="ECO:0007669"/>
    <property type="project" value="UniProtKB-KW"/>
</dbReference>
<accession>A0A1G7FU17</accession>
<dbReference type="AlphaFoldDB" id="A0A1G7FU17"/>
<gene>
    <name evidence="3" type="ORF">SAMN05421720_11275</name>
</gene>
<dbReference type="InterPro" id="IPR036388">
    <property type="entry name" value="WH-like_DNA-bd_sf"/>
</dbReference>
<sequence>MRYRVLETADRMAEVGKDPLLVYLDETGLALPALSERAAATTAVVRGLTPEGEEVLMRAGFDEVMAFEDLTSVGLARGLNRARVRHAMARDAEGARRTAYGILDRLPLGLILTRPDGRVAHANAPARRILQDGRNLGRTRDGFLVAADTGATARLRAAIAAVATGDPAAPEGAIAVTPADGGTPVSVILVPAGPAHPGAALFIADPEAGFSISDERLMSLYGLTRSEAQIVARLARGQTLEEIAAERGQQVTTIRTQVKSVFRKTNTRRQSDVIKLVLSGPAVITTGARGDETSDGSVLSGSSGNGPAERDPVWGLGSRADEVGSV</sequence>
<dbReference type="STRING" id="69960.SAMN05421720_11275"/>
<protein>
    <submittedName>
        <fullName evidence="3">DNA-binding transcriptional regulator, CsgD family</fullName>
    </submittedName>
</protein>
<organism evidence="3 4">
    <name type="scientific">Rhodospira trueperi</name>
    <dbReference type="NCBI Taxonomy" id="69960"/>
    <lineage>
        <taxon>Bacteria</taxon>
        <taxon>Pseudomonadati</taxon>
        <taxon>Pseudomonadota</taxon>
        <taxon>Alphaproteobacteria</taxon>
        <taxon>Rhodospirillales</taxon>
        <taxon>Rhodospirillaceae</taxon>
        <taxon>Rhodospira</taxon>
    </lineage>
</organism>
<keyword evidence="3" id="KW-0238">DNA-binding</keyword>
<keyword evidence="4" id="KW-1185">Reference proteome</keyword>